<comment type="caution">
    <text evidence="1">The sequence shown here is derived from an EMBL/GenBank/DDBJ whole genome shotgun (WGS) entry which is preliminary data.</text>
</comment>
<protein>
    <submittedName>
        <fullName evidence="1">Uncharacterized protein</fullName>
    </submittedName>
</protein>
<gene>
    <name evidence="1" type="ORF">FLACHUCJ7_03993</name>
</gene>
<dbReference type="EMBL" id="CAIJDO010000239">
    <property type="protein sequence ID" value="CAD0008866.1"/>
    <property type="molecule type" value="Genomic_DNA"/>
</dbReference>
<proteinExistence type="predicted"/>
<dbReference type="AlphaFoldDB" id="A0A6V6ZBE8"/>
<name>A0A6V6ZBE8_9FLAO</name>
<organism evidence="1 2">
    <name type="scientific">Flavobacterium chungangense</name>
    <dbReference type="NCBI Taxonomy" id="554283"/>
    <lineage>
        <taxon>Bacteria</taxon>
        <taxon>Pseudomonadati</taxon>
        <taxon>Bacteroidota</taxon>
        <taxon>Flavobacteriia</taxon>
        <taxon>Flavobacteriales</taxon>
        <taxon>Flavobacteriaceae</taxon>
        <taxon>Flavobacterium</taxon>
    </lineage>
</organism>
<accession>A0A6V6ZBE8</accession>
<reference evidence="1 2" key="1">
    <citation type="submission" date="2020-06" db="EMBL/GenBank/DDBJ databases">
        <authorList>
            <person name="Criscuolo A."/>
        </authorList>
    </citation>
    <scope>NUCLEOTIDE SEQUENCE [LARGE SCALE GENOMIC DNA]</scope>
    <source>
        <strain evidence="2">CIP 110025</strain>
    </source>
</reference>
<keyword evidence="2" id="KW-1185">Reference proteome</keyword>
<sequence length="49" mass="5911">MVESIFLNNNDLDKKFEDKIFTDFIFEKDISTKGDILFYNCTFKNTFFL</sequence>
<evidence type="ECO:0000313" key="1">
    <source>
        <dbReference type="EMBL" id="CAD0008866.1"/>
    </source>
</evidence>
<dbReference type="Proteomes" id="UP000556700">
    <property type="component" value="Unassembled WGS sequence"/>
</dbReference>
<evidence type="ECO:0000313" key="2">
    <source>
        <dbReference type="Proteomes" id="UP000556700"/>
    </source>
</evidence>